<evidence type="ECO:0000256" key="5">
    <source>
        <dbReference type="ARBA" id="ARBA00022737"/>
    </source>
</evidence>
<dbReference type="InterPro" id="IPR003995">
    <property type="entry name" value="RTX_toxin_determinant-A"/>
</dbReference>
<keyword evidence="7" id="KW-0472">Membrane</keyword>
<gene>
    <name evidence="9" type="ORF">ACGRVM_14575</name>
</gene>
<accession>A0ABW7IAB1</accession>
<dbReference type="Proteomes" id="UP001607157">
    <property type="component" value="Unassembled WGS sequence"/>
</dbReference>
<evidence type="ECO:0000256" key="8">
    <source>
        <dbReference type="SAM" id="MobiDB-lite"/>
    </source>
</evidence>
<dbReference type="PANTHER" id="PTHR38340:SF1">
    <property type="entry name" value="S-LAYER PROTEIN"/>
    <property type="match status" value="1"/>
</dbReference>
<dbReference type="InterPro" id="IPR001343">
    <property type="entry name" value="Hemolysn_Ca-bd"/>
</dbReference>
<evidence type="ECO:0000256" key="1">
    <source>
        <dbReference type="ARBA" id="ARBA00004370"/>
    </source>
</evidence>
<evidence type="ECO:0000256" key="3">
    <source>
        <dbReference type="ARBA" id="ARBA00022525"/>
    </source>
</evidence>
<dbReference type="RefSeq" id="WP_377172505.1">
    <property type="nucleotide sequence ID" value="NZ_JBHTJC010000004.1"/>
</dbReference>
<dbReference type="InterPro" id="IPR050557">
    <property type="entry name" value="RTX_toxin/Mannuronan_C5-epim"/>
</dbReference>
<dbReference type="InterPro" id="IPR015943">
    <property type="entry name" value="WD40/YVTN_repeat-like_dom_sf"/>
</dbReference>
<dbReference type="InterPro" id="IPR018511">
    <property type="entry name" value="Hemolysin-typ_Ca-bd_CS"/>
</dbReference>
<evidence type="ECO:0000313" key="9">
    <source>
        <dbReference type="EMBL" id="MFH0255128.1"/>
    </source>
</evidence>
<keyword evidence="5" id="KW-0677">Repeat</keyword>
<dbReference type="Gene3D" id="2.130.10.10">
    <property type="entry name" value="YVTN repeat-like/Quinoprotein amine dehydrogenase"/>
    <property type="match status" value="1"/>
</dbReference>
<evidence type="ECO:0000256" key="7">
    <source>
        <dbReference type="ARBA" id="ARBA00023136"/>
    </source>
</evidence>
<dbReference type="SUPFAM" id="SSF51120">
    <property type="entry name" value="beta-Roll"/>
    <property type="match status" value="4"/>
</dbReference>
<evidence type="ECO:0000256" key="4">
    <source>
        <dbReference type="ARBA" id="ARBA00022656"/>
    </source>
</evidence>
<feature type="region of interest" description="Disordered" evidence="8">
    <location>
        <begin position="609"/>
        <end position="660"/>
    </location>
</feature>
<sequence length="911" mass="92104">MYLTHRQSILAGIEALDVDIRHLEIVQLGGVSFLLAATGRSGGLSSYRLGPDGAAGAVAGMQVFSGTGAPTSGGMLVAAVSGNAAAITLGSYANTNAYRVTLTATGALTGGGTIAGSSGITALAAHELVGGPAFYTVSSQTGQLQRAGATASGHLDVSSLTGAGPTLAGVTDIGIAWSGGQSFLLASSHTTDAIGSYRIDAATGGVTSSGSIGAEQGLGIGTPTAFETVTAFGQTWVILGAAGSSSLSVLSLSPTGTLGAVDHVMDTLETRFGRVTSVGALSVGDRVFIVAGGADDGLSLFTLLPGGRLLHLESLAAATGTGLMNVEAIELAMIGSRLQIFVSSGASRGVSRLEVDLSRLGAISRGDLGPAASLTGGALDDLMIAGTNDTLNGGAGDDILVGAAGARLTGGAGRDLFVLADGHSGARILDFDPAFDRLDLSGFAMLRGPDQVTLSPASWGARLRIGSTTLDLRSADGGRLERSDIFGPFFSWPDRIPVLERTEPPAPPLLPGEGVSRLGTPGPDLLEGDAWNDTLDGGSGNDTLRGSTGDDILIGGDGNDRLEGGAGDDWMGGNAGDDLMIGTDGADTLVGHDGRDTLRGDIGADVLRGEAGNDTLEGGEGDDRLYGDGGRDSLDAGDGADLAFGGDGDDTIEGGGGNDTLYGDDGDDEIFGGDGSDGVWGDIGNDTLHGGAGNDTLGGFLGDDVFHGGAGNDVVWGNAGDDWGWGGAGNDTLGGGDHRDRLFGEEGNDLVWGGSGDDTLSGGEGVDTVGGFVGDDIMHGDDGDDFVWGNSGHDTLYGDDGNDLLGGGDGDDVLHGGRGHDELRGGPGNDVNIGGDGADTFYFRFRDSGFDRIRDFERGIDMIHIDVSPVAFEGLQIWQWNHDTVIELHNGQVILEDMMMSHLTADHFIFG</sequence>
<comment type="caution">
    <text evidence="9">The sequence shown here is derived from an EMBL/GenBank/DDBJ whole genome shotgun (WGS) entry which is preliminary data.</text>
</comment>
<evidence type="ECO:0000313" key="10">
    <source>
        <dbReference type="Proteomes" id="UP001607157"/>
    </source>
</evidence>
<feature type="compositionally biased region" description="Basic and acidic residues" evidence="8">
    <location>
        <begin position="621"/>
        <end position="634"/>
    </location>
</feature>
<organism evidence="9 10">
    <name type="scientific">Roseovarius aquimarinus</name>
    <dbReference type="NCBI Taxonomy" id="1229156"/>
    <lineage>
        <taxon>Bacteria</taxon>
        <taxon>Pseudomonadati</taxon>
        <taxon>Pseudomonadota</taxon>
        <taxon>Alphaproteobacteria</taxon>
        <taxon>Rhodobacterales</taxon>
        <taxon>Roseobacteraceae</taxon>
        <taxon>Roseovarius</taxon>
    </lineage>
</organism>
<keyword evidence="6" id="KW-0843">Virulence</keyword>
<dbReference type="PRINTS" id="PR00313">
    <property type="entry name" value="CABNDNGRPT"/>
</dbReference>
<evidence type="ECO:0000256" key="2">
    <source>
        <dbReference type="ARBA" id="ARBA00004613"/>
    </source>
</evidence>
<proteinExistence type="predicted"/>
<dbReference type="Pfam" id="PF00353">
    <property type="entry name" value="HemolysinCabind"/>
    <property type="match status" value="8"/>
</dbReference>
<dbReference type="PANTHER" id="PTHR38340">
    <property type="entry name" value="S-LAYER PROTEIN"/>
    <property type="match status" value="1"/>
</dbReference>
<name>A0ABW7IAB1_9RHOB</name>
<dbReference type="EMBL" id="JBIHMM010000004">
    <property type="protein sequence ID" value="MFH0255128.1"/>
    <property type="molecule type" value="Genomic_DNA"/>
</dbReference>
<keyword evidence="10" id="KW-1185">Reference proteome</keyword>
<protein>
    <recommendedName>
        <fullName evidence="11">Ca2+-binding protein, RTX toxin-related</fullName>
    </recommendedName>
</protein>
<reference evidence="9 10" key="1">
    <citation type="submission" date="2024-10" db="EMBL/GenBank/DDBJ databases">
        <authorList>
            <person name="Yang X.-N."/>
        </authorList>
    </citation>
    <scope>NUCLEOTIDE SEQUENCE [LARGE SCALE GENOMIC DNA]</scope>
    <source>
        <strain evidence="9 10">CAU 1059</strain>
    </source>
</reference>
<dbReference type="PRINTS" id="PR01488">
    <property type="entry name" value="RTXTOXINA"/>
</dbReference>
<keyword evidence="4" id="KW-0800">Toxin</keyword>
<dbReference type="Gene3D" id="2.150.10.10">
    <property type="entry name" value="Serralysin-like metalloprotease, C-terminal"/>
    <property type="match status" value="6"/>
</dbReference>
<dbReference type="PROSITE" id="PS00330">
    <property type="entry name" value="HEMOLYSIN_CALCIUM"/>
    <property type="match status" value="6"/>
</dbReference>
<evidence type="ECO:0008006" key="11">
    <source>
        <dbReference type="Google" id="ProtNLM"/>
    </source>
</evidence>
<comment type="subcellular location">
    <subcellularLocation>
        <location evidence="1">Membrane</location>
    </subcellularLocation>
    <subcellularLocation>
        <location evidence="2">Secreted</location>
    </subcellularLocation>
</comment>
<dbReference type="InterPro" id="IPR011049">
    <property type="entry name" value="Serralysin-like_metalloprot_C"/>
</dbReference>
<keyword evidence="3" id="KW-0964">Secreted</keyword>
<evidence type="ECO:0000256" key="6">
    <source>
        <dbReference type="ARBA" id="ARBA00023026"/>
    </source>
</evidence>